<dbReference type="EMBL" id="AZGA01000015">
    <property type="protein sequence ID" value="KRM35459.1"/>
    <property type="molecule type" value="Genomic_DNA"/>
</dbReference>
<dbReference type="PROSITE" id="PS51096">
    <property type="entry name" value="PTS_EIIA_TYPE_4"/>
    <property type="match status" value="1"/>
</dbReference>
<dbReference type="PATRIC" id="fig|1423734.3.peg.996"/>
<evidence type="ECO:0000256" key="1">
    <source>
        <dbReference type="ARBA" id="ARBA00022679"/>
    </source>
</evidence>
<protein>
    <submittedName>
        <fullName evidence="3">Phosphotransferase system, mannose fructose-specific component IIA</fullName>
    </submittedName>
</protein>
<dbReference type="Proteomes" id="UP000051236">
    <property type="component" value="Unassembled WGS sequence"/>
</dbReference>
<keyword evidence="4" id="KW-1185">Reference proteome</keyword>
<dbReference type="STRING" id="1423734.FC83_GL000982"/>
<dbReference type="PANTHER" id="PTHR33799:SF1">
    <property type="entry name" value="PTS SYSTEM MANNOSE-SPECIFIC EIIAB COMPONENT-RELATED"/>
    <property type="match status" value="1"/>
</dbReference>
<accession>A0A0R1Y8G9</accession>
<evidence type="ECO:0000259" key="2">
    <source>
        <dbReference type="PROSITE" id="PS51096"/>
    </source>
</evidence>
<dbReference type="PANTHER" id="PTHR33799">
    <property type="entry name" value="PTS PERMEASE-RELATED-RELATED"/>
    <property type="match status" value="1"/>
</dbReference>
<feature type="domain" description="PTS EIIA type-4" evidence="2">
    <location>
        <begin position="1"/>
        <end position="113"/>
    </location>
</feature>
<dbReference type="GO" id="GO:0009401">
    <property type="term" value="P:phosphoenolpyruvate-dependent sugar phosphotransferase system"/>
    <property type="evidence" value="ECO:0007669"/>
    <property type="project" value="InterPro"/>
</dbReference>
<dbReference type="InterPro" id="IPR004701">
    <property type="entry name" value="PTS_EIIA_man-typ"/>
</dbReference>
<evidence type="ECO:0000313" key="3">
    <source>
        <dbReference type="EMBL" id="KRM35459.1"/>
    </source>
</evidence>
<evidence type="ECO:0000313" key="4">
    <source>
        <dbReference type="Proteomes" id="UP000051236"/>
    </source>
</evidence>
<dbReference type="eggNOG" id="COG2893">
    <property type="taxonomic scope" value="Bacteria"/>
</dbReference>
<dbReference type="InterPro" id="IPR051471">
    <property type="entry name" value="Bacterial_PTS_sugar_comp"/>
</dbReference>
<dbReference type="Gene3D" id="3.40.50.510">
    <property type="entry name" value="Phosphotransferase system, mannose-type IIA component"/>
    <property type="match status" value="1"/>
</dbReference>
<gene>
    <name evidence="3" type="ORF">FC83_GL000982</name>
</gene>
<comment type="caution">
    <text evidence="3">The sequence shown here is derived from an EMBL/GenBank/DDBJ whole genome shotgun (WGS) entry which is preliminary data.</text>
</comment>
<dbReference type="SUPFAM" id="SSF53062">
    <property type="entry name" value="PTS system fructose IIA component-like"/>
    <property type="match status" value="1"/>
</dbReference>
<organism evidence="3 4">
    <name type="scientific">Agrilactobacillus composti DSM 18527 = JCM 14202</name>
    <dbReference type="NCBI Taxonomy" id="1423734"/>
    <lineage>
        <taxon>Bacteria</taxon>
        <taxon>Bacillati</taxon>
        <taxon>Bacillota</taxon>
        <taxon>Bacilli</taxon>
        <taxon>Lactobacillales</taxon>
        <taxon>Lactobacillaceae</taxon>
        <taxon>Agrilactobacillus</taxon>
    </lineage>
</organism>
<name>A0A0R1Y8G9_9LACO</name>
<dbReference type="AlphaFoldDB" id="A0A0R1Y8G9"/>
<dbReference type="InterPro" id="IPR036662">
    <property type="entry name" value="PTS_EIIA_man-typ_sf"/>
</dbReference>
<dbReference type="GO" id="GO:0016740">
    <property type="term" value="F:transferase activity"/>
    <property type="evidence" value="ECO:0007669"/>
    <property type="project" value="UniProtKB-KW"/>
</dbReference>
<sequence>MAQGLKDTLQFITGDATKDEIIEMSAYLDNEPIETKVQKLMATFDADTEVIILTDMMAGSVNQKFFVYRTRPHTQIISGMNLPLALAFAMEPKTAYISSNRVKAIIEQAKDAIVYINDLQVEDDDDE</sequence>
<reference evidence="3 4" key="1">
    <citation type="journal article" date="2015" name="Genome Announc.">
        <title>Expanding the biotechnology potential of lactobacilli through comparative genomics of 213 strains and associated genera.</title>
        <authorList>
            <person name="Sun Z."/>
            <person name="Harris H.M."/>
            <person name="McCann A."/>
            <person name="Guo C."/>
            <person name="Argimon S."/>
            <person name="Zhang W."/>
            <person name="Yang X."/>
            <person name="Jeffery I.B."/>
            <person name="Cooney J.C."/>
            <person name="Kagawa T.F."/>
            <person name="Liu W."/>
            <person name="Song Y."/>
            <person name="Salvetti E."/>
            <person name="Wrobel A."/>
            <person name="Rasinkangas P."/>
            <person name="Parkhill J."/>
            <person name="Rea M.C."/>
            <person name="O'Sullivan O."/>
            <person name="Ritari J."/>
            <person name="Douillard F.P."/>
            <person name="Paul Ross R."/>
            <person name="Yang R."/>
            <person name="Briner A.E."/>
            <person name="Felis G.E."/>
            <person name="de Vos W.M."/>
            <person name="Barrangou R."/>
            <person name="Klaenhammer T.R."/>
            <person name="Caufield P.W."/>
            <person name="Cui Y."/>
            <person name="Zhang H."/>
            <person name="O'Toole P.W."/>
        </authorList>
    </citation>
    <scope>NUCLEOTIDE SEQUENCE [LARGE SCALE GENOMIC DNA]</scope>
    <source>
        <strain evidence="3 4">DSM 18527</strain>
    </source>
</reference>
<keyword evidence="1 3" id="KW-0808">Transferase</keyword>
<dbReference type="GO" id="GO:0016020">
    <property type="term" value="C:membrane"/>
    <property type="evidence" value="ECO:0007669"/>
    <property type="project" value="InterPro"/>
</dbReference>
<proteinExistence type="predicted"/>
<dbReference type="Pfam" id="PF03610">
    <property type="entry name" value="EIIA-man"/>
    <property type="match status" value="1"/>
</dbReference>